<gene>
    <name evidence="4" type="primary">Necator_chrI.g705</name>
    <name evidence="4" type="ORF">RB195_004583</name>
</gene>
<dbReference type="CDD" id="cd02826">
    <property type="entry name" value="Piwi-like"/>
    <property type="match status" value="1"/>
</dbReference>
<evidence type="ECO:0000259" key="2">
    <source>
        <dbReference type="PROSITE" id="PS50821"/>
    </source>
</evidence>
<dbReference type="SMART" id="SM00949">
    <property type="entry name" value="PAZ"/>
    <property type="match status" value="1"/>
</dbReference>
<evidence type="ECO:0000259" key="3">
    <source>
        <dbReference type="PROSITE" id="PS50822"/>
    </source>
</evidence>
<dbReference type="SMART" id="SM00950">
    <property type="entry name" value="Piwi"/>
    <property type="match status" value="1"/>
</dbReference>
<dbReference type="PROSITE" id="PS50822">
    <property type="entry name" value="PIWI"/>
    <property type="match status" value="1"/>
</dbReference>
<dbReference type="InterPro" id="IPR014044">
    <property type="entry name" value="CAP_dom"/>
</dbReference>
<keyword evidence="5" id="KW-1185">Reference proteome</keyword>
<comment type="similarity">
    <text evidence="1">Belongs to the argonaute family.</text>
</comment>
<proteinExistence type="inferred from homology"/>
<dbReference type="CDD" id="cd02846">
    <property type="entry name" value="PAZ_argonaute_like"/>
    <property type="match status" value="1"/>
</dbReference>
<dbReference type="Gene3D" id="3.40.33.10">
    <property type="entry name" value="CAP"/>
    <property type="match status" value="1"/>
</dbReference>
<comment type="caution">
    <text evidence="4">The sequence shown here is derived from an EMBL/GenBank/DDBJ whole genome shotgun (WGS) entry which is preliminary data.</text>
</comment>
<dbReference type="InterPro" id="IPR057272">
    <property type="entry name" value="Piwi_nem"/>
</dbReference>
<dbReference type="EMBL" id="JAVFWL010000001">
    <property type="protein sequence ID" value="KAK6726354.1"/>
    <property type="molecule type" value="Genomic_DNA"/>
</dbReference>
<dbReference type="CDD" id="cd05380">
    <property type="entry name" value="CAP_euk"/>
    <property type="match status" value="1"/>
</dbReference>
<protein>
    <recommendedName>
        <fullName evidence="6">Piwi domain protein</fullName>
    </recommendedName>
</protein>
<name>A0ABR1BIR2_NECAM</name>
<dbReference type="Gene3D" id="3.30.420.10">
    <property type="entry name" value="Ribonuclease H-like superfamily/Ribonuclease H"/>
    <property type="match status" value="1"/>
</dbReference>
<dbReference type="Pfam" id="PF02170">
    <property type="entry name" value="PAZ"/>
    <property type="match status" value="1"/>
</dbReference>
<dbReference type="Pfam" id="PF00188">
    <property type="entry name" value="CAP"/>
    <property type="match status" value="1"/>
</dbReference>
<feature type="domain" description="PAZ" evidence="2">
    <location>
        <begin position="340"/>
        <end position="432"/>
    </location>
</feature>
<dbReference type="Gene3D" id="2.170.260.10">
    <property type="entry name" value="paz domain"/>
    <property type="match status" value="1"/>
</dbReference>
<feature type="domain" description="Piwi" evidence="3">
    <location>
        <begin position="601"/>
        <end position="915"/>
    </location>
</feature>
<dbReference type="InterPro" id="IPR036397">
    <property type="entry name" value="RNaseH_sf"/>
</dbReference>
<reference evidence="4 5" key="1">
    <citation type="submission" date="2023-08" db="EMBL/GenBank/DDBJ databases">
        <title>A Necator americanus chromosomal reference genome.</title>
        <authorList>
            <person name="Ilik V."/>
            <person name="Petrzelkova K.J."/>
            <person name="Pardy F."/>
            <person name="Fuh T."/>
            <person name="Niatou-Singa F.S."/>
            <person name="Gouil Q."/>
            <person name="Baker L."/>
            <person name="Ritchie M.E."/>
            <person name="Jex A.R."/>
            <person name="Gazzola D."/>
            <person name="Li H."/>
            <person name="Toshio Fujiwara R."/>
            <person name="Zhan B."/>
            <person name="Aroian R.V."/>
            <person name="Pafco B."/>
            <person name="Schwarz E.M."/>
        </authorList>
    </citation>
    <scope>NUCLEOTIDE SEQUENCE [LARGE SCALE GENOMIC DNA]</scope>
    <source>
        <strain evidence="4 5">Aroian</strain>
        <tissue evidence="4">Whole animal</tissue>
    </source>
</reference>
<dbReference type="Pfam" id="PF02171">
    <property type="entry name" value="Piwi"/>
    <property type="match status" value="1"/>
</dbReference>
<dbReference type="PROSITE" id="PS50821">
    <property type="entry name" value="PAZ"/>
    <property type="match status" value="1"/>
</dbReference>
<evidence type="ECO:0000313" key="4">
    <source>
        <dbReference type="EMBL" id="KAK6726354.1"/>
    </source>
</evidence>
<dbReference type="InterPro" id="IPR003100">
    <property type="entry name" value="PAZ_dom"/>
</dbReference>
<evidence type="ECO:0000313" key="5">
    <source>
        <dbReference type="Proteomes" id="UP001303046"/>
    </source>
</evidence>
<organism evidence="4 5">
    <name type="scientific">Necator americanus</name>
    <name type="common">Human hookworm</name>
    <dbReference type="NCBI Taxonomy" id="51031"/>
    <lineage>
        <taxon>Eukaryota</taxon>
        <taxon>Metazoa</taxon>
        <taxon>Ecdysozoa</taxon>
        <taxon>Nematoda</taxon>
        <taxon>Chromadorea</taxon>
        <taxon>Rhabditida</taxon>
        <taxon>Rhabditina</taxon>
        <taxon>Rhabditomorpha</taxon>
        <taxon>Strongyloidea</taxon>
        <taxon>Ancylostomatidae</taxon>
        <taxon>Bunostominae</taxon>
        <taxon>Necator</taxon>
    </lineage>
</organism>
<dbReference type="SUPFAM" id="SSF53098">
    <property type="entry name" value="Ribonuclease H-like"/>
    <property type="match status" value="1"/>
</dbReference>
<dbReference type="InterPro" id="IPR036085">
    <property type="entry name" value="PAZ_dom_sf"/>
</dbReference>
<dbReference type="InterPro" id="IPR012337">
    <property type="entry name" value="RNaseH-like_sf"/>
</dbReference>
<dbReference type="PANTHER" id="PTHR22891">
    <property type="entry name" value="EUKARYOTIC TRANSLATION INITIATION FACTOR 2C"/>
    <property type="match status" value="1"/>
</dbReference>
<dbReference type="Gene3D" id="3.40.50.2300">
    <property type="match status" value="1"/>
</dbReference>
<dbReference type="SUPFAM" id="SSF101690">
    <property type="entry name" value="PAZ domain"/>
    <property type="match status" value="1"/>
</dbReference>
<dbReference type="InterPro" id="IPR003165">
    <property type="entry name" value="Piwi"/>
</dbReference>
<evidence type="ECO:0000256" key="1">
    <source>
        <dbReference type="RuleBase" id="RU361178"/>
    </source>
</evidence>
<accession>A0ABR1BIR2</accession>
<sequence length="954" mass="106949">MECGGDLTVDVRKRIIETHNEHRRKAEKGEVEGSKGKLPAAMKLADLEYDCGLEQEARRRCKDFIDVNFLYGLGANDDVVVGKGCNPPPQPVKDFLTSFNRWWEQSKYIEPSENNTVLLKHIYNGQPFAQIASSKVTRVGCQLYKKGRLTSVLCLYNSFPEQERKTGTVVVYKHLLKTNPSVFPQDGALLYDRAAVLFSAQKQIKLDGEEKVFMLPASLVPSAGEDATGVRVVVKKVTEGFQVTSNDLAKAVNVRDFEKDKGILEVAVCDLRIWRALFIRPPRSGIQGSSMDEKALMDGKYMGIGLSKSVKVLEGEGQSCSAYVVTDDPRPGQYNLNTQAAMQPINQKNILQLIKRLYVRTTYGKKRTFPIGNIAQAANQLKFQTVEGTQCTVEQYFKKHYNIVLKYPGMFTVSERHSPHTYYPVELLRVAPSQRVTLQQQTPDQVATMIKACATLPQNRLHQTKLLKDALDIKPGNSRLAVAGISVENGFTTVPGRVLPPPSIIYGGNQLVKPIDNCKWNGDRSRFLEPARLYNWAVCATLTPNDSRRLHIKEYIARVEGRCRQRGMDVEPCSEIFNLQRQNFESLKEWYASQKEKDRRYLMFITSDHIKQHDLIKLLEIEYQIVSQEIKGSKVDAVLTRNQNQTLDNVIAKINEKLGGVNYNIMLGSSPSDKANKWLSEKDRMFVGFEISNPPALSKAEIERGAAYKMPSVLGWGANCAKNPQQYLGDYVYIEPRQTDMMGAKLSEIIVHILKRFRAATDVAPRHIVLYFSGISEGQWSLVADTYMRAIQTGIKSLSATYGPSLTALTVSKDHIERIYKSNITGNRATEQNIPPGTVVDTKIVSPVINEFYLNAHSAFQGTTKTPKYALVYDDSNIPINAVEGMTHGLCYLHEIITATVSMPVPLIVADRCAKRGHNVYIANSSQRNAVSCIKEANEKLVNQGALQKVRYNA</sequence>
<dbReference type="Proteomes" id="UP001303046">
    <property type="component" value="Unassembled WGS sequence"/>
</dbReference>
<dbReference type="InterPro" id="IPR035940">
    <property type="entry name" value="CAP_sf"/>
</dbReference>
<dbReference type="SUPFAM" id="SSF55797">
    <property type="entry name" value="PR-1-like"/>
    <property type="match status" value="1"/>
</dbReference>
<evidence type="ECO:0008006" key="6">
    <source>
        <dbReference type="Google" id="ProtNLM"/>
    </source>
</evidence>